<keyword evidence="3" id="KW-0677">Repeat</keyword>
<gene>
    <name evidence="9" type="ORF">MCOR_42878</name>
</gene>
<dbReference type="Gene3D" id="3.40.50.410">
    <property type="entry name" value="von Willebrand factor, type A domain"/>
    <property type="match status" value="1"/>
</dbReference>
<evidence type="ECO:0000313" key="9">
    <source>
        <dbReference type="EMBL" id="CAC5409620.1"/>
    </source>
</evidence>
<keyword evidence="10" id="KW-1185">Reference proteome</keyword>
<evidence type="ECO:0000259" key="7">
    <source>
        <dbReference type="PROSITE" id="PS50093"/>
    </source>
</evidence>
<dbReference type="PROSITE" id="PS50234">
    <property type="entry name" value="VWFA"/>
    <property type="match status" value="1"/>
</dbReference>
<dbReference type="Gene3D" id="2.60.40.10">
    <property type="entry name" value="Immunoglobulins"/>
    <property type="match status" value="1"/>
</dbReference>
<dbReference type="Pfam" id="PF00801">
    <property type="entry name" value="PKD"/>
    <property type="match status" value="1"/>
</dbReference>
<evidence type="ECO:0000259" key="8">
    <source>
        <dbReference type="PROSITE" id="PS50234"/>
    </source>
</evidence>
<feature type="signal peptide" evidence="6">
    <location>
        <begin position="1"/>
        <end position="20"/>
    </location>
</feature>
<dbReference type="InterPro" id="IPR002859">
    <property type="entry name" value="PKD/REJ-like"/>
</dbReference>
<evidence type="ECO:0000256" key="3">
    <source>
        <dbReference type="ARBA" id="ARBA00022737"/>
    </source>
</evidence>
<dbReference type="GO" id="GO:0006816">
    <property type="term" value="P:calcium ion transport"/>
    <property type="evidence" value="ECO:0007669"/>
    <property type="project" value="TreeGrafter"/>
</dbReference>
<keyword evidence="4" id="KW-1133">Transmembrane helix</keyword>
<evidence type="ECO:0000256" key="1">
    <source>
        <dbReference type="ARBA" id="ARBA00004370"/>
    </source>
</evidence>
<evidence type="ECO:0000256" key="5">
    <source>
        <dbReference type="ARBA" id="ARBA00023136"/>
    </source>
</evidence>
<evidence type="ECO:0000256" key="2">
    <source>
        <dbReference type="ARBA" id="ARBA00022692"/>
    </source>
</evidence>
<evidence type="ECO:0000313" key="10">
    <source>
        <dbReference type="Proteomes" id="UP000507470"/>
    </source>
</evidence>
<dbReference type="EMBL" id="CACVKT020007645">
    <property type="protein sequence ID" value="CAC5409620.1"/>
    <property type="molecule type" value="Genomic_DNA"/>
</dbReference>
<reference evidence="9 10" key="1">
    <citation type="submission" date="2020-06" db="EMBL/GenBank/DDBJ databases">
        <authorList>
            <person name="Li R."/>
            <person name="Bekaert M."/>
        </authorList>
    </citation>
    <scope>NUCLEOTIDE SEQUENCE [LARGE SCALE GENOMIC DNA]</scope>
    <source>
        <strain evidence="10">wild</strain>
    </source>
</reference>
<protein>
    <submittedName>
        <fullName evidence="9">PKD1L2</fullName>
    </submittedName>
</protein>
<dbReference type="InterPro" id="IPR035986">
    <property type="entry name" value="PKD_dom_sf"/>
</dbReference>
<evidence type="ECO:0000256" key="6">
    <source>
        <dbReference type="SAM" id="SignalP"/>
    </source>
</evidence>
<organism evidence="9 10">
    <name type="scientific">Mytilus coruscus</name>
    <name type="common">Sea mussel</name>
    <dbReference type="NCBI Taxonomy" id="42192"/>
    <lineage>
        <taxon>Eukaryota</taxon>
        <taxon>Metazoa</taxon>
        <taxon>Spiralia</taxon>
        <taxon>Lophotrochozoa</taxon>
        <taxon>Mollusca</taxon>
        <taxon>Bivalvia</taxon>
        <taxon>Autobranchia</taxon>
        <taxon>Pteriomorphia</taxon>
        <taxon>Mytilida</taxon>
        <taxon>Mytiloidea</taxon>
        <taxon>Mytilidae</taxon>
        <taxon>Mytilinae</taxon>
        <taxon>Mytilus</taxon>
    </lineage>
</organism>
<comment type="subcellular location">
    <subcellularLocation>
        <location evidence="1">Membrane</location>
    </subcellularLocation>
</comment>
<dbReference type="OrthoDB" id="6084557at2759"/>
<evidence type="ECO:0000256" key="4">
    <source>
        <dbReference type="ARBA" id="ARBA00022989"/>
    </source>
</evidence>
<dbReference type="InterPro" id="IPR000601">
    <property type="entry name" value="PKD_dom"/>
</dbReference>
<dbReference type="GO" id="GO:0005886">
    <property type="term" value="C:plasma membrane"/>
    <property type="evidence" value="ECO:0007669"/>
    <property type="project" value="TreeGrafter"/>
</dbReference>
<dbReference type="SUPFAM" id="SSF53300">
    <property type="entry name" value="vWA-like"/>
    <property type="match status" value="1"/>
</dbReference>
<feature type="domain" description="PKD" evidence="7">
    <location>
        <begin position="1196"/>
        <end position="1239"/>
    </location>
</feature>
<dbReference type="Pfam" id="PF00092">
    <property type="entry name" value="VWA"/>
    <property type="match status" value="1"/>
</dbReference>
<dbReference type="Pfam" id="PF02010">
    <property type="entry name" value="REJ"/>
    <property type="match status" value="1"/>
</dbReference>
<dbReference type="Proteomes" id="UP000507470">
    <property type="component" value="Unassembled WGS sequence"/>
</dbReference>
<dbReference type="InterPro" id="IPR036465">
    <property type="entry name" value="vWFA_dom_sf"/>
</dbReference>
<keyword evidence="2" id="KW-0812">Transmembrane</keyword>
<dbReference type="SUPFAM" id="SSF49299">
    <property type="entry name" value="PKD domain"/>
    <property type="match status" value="2"/>
</dbReference>
<dbReference type="PANTHER" id="PTHR46730">
    <property type="entry name" value="POLYCYSTIN-1"/>
    <property type="match status" value="1"/>
</dbReference>
<sequence>MVILFILGILLVINIDISEAGCAPMRYDIAFYFVNPQEILRAQREKQVEFAKAVVSAFSVGYMQTRFSCHVYGSSANELFDFTSKTTVDGIHTALNTFPGETSSGSVETIKNLKYIWTTIFTEAKGDRAEIQNYCLMIAIGENNDTFTLAGNEKPDTIDLRIYDAQGAYSVYSSYYTDNQLKQTVVDATKYITIGSLDDLVSQATAFTDTFTCDYFCDVNYFTYDEPELLNTNADKATGKITILMDSAWEITCCGVVTSWIFYVKASGTLKIGVLRPTTDTNTYRVIGFISIIIPDTYIDTLVTYDNAADENIAIKEGDKIAWYSSGDNIISYATCAVSTRSDCPQSTRQVTYSGELETGETIDISSASTITDKAWALKFTTKNNTEIIIRTNENETELEENTAVGKPAIFLTIDDPDAFEDYEFTVTGDLIHLELNTETMTLDLKLKWPPGGVDKPQVVTIVGTDTCQHTATVTLTVNSYNEPPIINNLPYITEIVETTKTALPLFKINVTDATKDEICCTMPFTLPNTFNFELKNTTDEYGNVTGFWIYTIAEPAFEYSDIDSYRVFVCCQDPYGSSYSYLILRLTEVKIIEPYVPPDWFFRALILSLTPIGYEYTEGVVVEISNDANSFALLNFLYDRGENITVVAEIIDQPTNQFINGTVEPSKKTGCVNVTYQDLTSLEFGTYHLMLRVETEQGDLEITDLVLFYEERITGFQVPDTMLALTNSAKVLPANIMTGSNLDVEWFVRDNISERDITAGNPIEVMSYHTYEVPDDYNVTVVARNSLDETYLTNIKITVIRPVEGFFVNISKASQVGKVTTYNISQISNFTREQSVNENVTDDLINPDKTNRSQELQTEILISPEDEIQIDVYLDSEIRLPMGNLTLDMYYDDGWNESVYIGENLTEFLTNGYRFTHTYMEQGDFILTVNINSEISSQIMILNVHVWEDISNVSMSSVNIARVYENIIFSFDNILQKGFNYEIKYGDNVTKEGSPTAFYSDFNVAPWEYSYTQDGVFIVEMRTWNPFYNSFTSYEVRIQFPIPDLKLLPKIRDPPLILPIPDGWRLYTINMVNNDPTPTNVTCYYSFEPDRPLKNISVMITKDKPVQKWNKFHTDGLKNTTVFCQNDVSNYTLQTQVYMQAIELSDFLISYQTVVGMNKTMTSRTNEMDEKTLIVEDVPVTVEFRVSILNCSRFPFSTYLKYDFGDGSSPTDFASLITFKHTYTIRGEYNITVTIKNNTDLITKILPIKIGLIDFSVSSFLGSVDSTEFIFNMSGIGNGSYRLDVGSGMVYDVHKDPGQIKHTYTSSGYFVAELVSYNETFKEIMYLQQVIVADYNMTGLSFIIPDKIDLPPGNMTVNVISDSSYPMVTCIYDMGDLINRRIYNLTANITIEEPLQLHFTYLTLGNHTVTVKCNNNYDTQIRKHIINVWNECFTVNGIFDRQYSNTSNPMRVFTSTDFDLASRMAVYCSDQSVIFQWKLFTVVNAMEDFPVFEHFPYTPVGNPRGSIRFARGTVPANLYRVTLNVTLQNTWVYEPTYLMFIKSPPFAYIEGGFERHVQVLLKNITLNALNVSYDPELGSGGNQELEFDWTCKRTNVTSLDALDVKYTSNPSSFEDCSELLTVKSRGITVLILPDKMNQGYAITVNVTLEDMHTEFTQLIYGVFDNPPEMNVKCNLNCDMKYAIMLKSDWEGQCTDCGAVEDIKYNWFLEYKDTFSNWTAVKNFDDILETGVHARSLVISPNALLNNTFYRLAVRATGYGRKGEGEARIIFLTNLEPYGGTCSPYPETGFALTTLFAIKCNGWLDEGLENERDIDRDSKNNNPLMYEYWMIQPYTDSYGNKQYFKTSLLKAGEMTATELRLPAGSPEYDYFTELFVRVCDRFGDCMEYKMNVTIKPDTDLVPMDTDDTEKITRLLDTSNRTFSITDAGGNNMGLMRVVSSTVSSYASLNMTLESASEISSPDEILEYGNENISDVQNVLTETTDHFVQEILNRIPDGVSNVELLPADIILAGKSLDKCIQKTGLVTAEASVRAFLLSLLYFG</sequence>
<keyword evidence="6" id="KW-0732">Signal</keyword>
<dbReference type="InterPro" id="IPR002035">
    <property type="entry name" value="VWF_A"/>
</dbReference>
<name>A0A6J8DS04_MYTCO</name>
<keyword evidence="5" id="KW-0472">Membrane</keyword>
<feature type="domain" description="VWFA" evidence="8">
    <location>
        <begin position="28"/>
        <end position="241"/>
    </location>
</feature>
<dbReference type="GO" id="GO:0005261">
    <property type="term" value="F:monoatomic cation channel activity"/>
    <property type="evidence" value="ECO:0007669"/>
    <property type="project" value="TreeGrafter"/>
</dbReference>
<dbReference type="InterPro" id="IPR013783">
    <property type="entry name" value="Ig-like_fold"/>
</dbReference>
<feature type="chain" id="PRO_5026704686" evidence="6">
    <location>
        <begin position="21"/>
        <end position="2042"/>
    </location>
</feature>
<proteinExistence type="predicted"/>
<dbReference type="PANTHER" id="PTHR46730:SF1">
    <property type="entry name" value="PLAT DOMAIN-CONTAINING PROTEIN"/>
    <property type="match status" value="1"/>
</dbReference>
<accession>A0A6J8DS04</accession>
<dbReference type="PROSITE" id="PS50093">
    <property type="entry name" value="PKD"/>
    <property type="match status" value="1"/>
</dbReference>